<dbReference type="GO" id="GO:0004181">
    <property type="term" value="F:metallocarboxypeptidase activity"/>
    <property type="evidence" value="ECO:0007669"/>
    <property type="project" value="InterPro"/>
</dbReference>
<dbReference type="NCBIfam" id="TIGR04564">
    <property type="entry name" value="Synergist_CTERM"/>
    <property type="match status" value="1"/>
</dbReference>
<dbReference type="Gene3D" id="3.40.630.10">
    <property type="entry name" value="Zn peptidases"/>
    <property type="match status" value="1"/>
</dbReference>
<proteinExistence type="inferred from homology"/>
<dbReference type="EMBL" id="CP072943">
    <property type="protein sequence ID" value="QTX33735.1"/>
    <property type="molecule type" value="Genomic_DNA"/>
</dbReference>
<dbReference type="Pfam" id="PF00246">
    <property type="entry name" value="Peptidase_M14"/>
    <property type="match status" value="1"/>
</dbReference>
<dbReference type="GO" id="GO:0006508">
    <property type="term" value="P:proteolysis"/>
    <property type="evidence" value="ECO:0007669"/>
    <property type="project" value="InterPro"/>
</dbReference>
<name>A0A9Q7ABD5_9BACT</name>
<dbReference type="CDD" id="cd06242">
    <property type="entry name" value="M14-like"/>
    <property type="match status" value="1"/>
</dbReference>
<evidence type="ECO:0000256" key="1">
    <source>
        <dbReference type="PROSITE-ProRule" id="PRU01379"/>
    </source>
</evidence>
<protein>
    <submittedName>
        <fullName evidence="4">SYNERG-CTERM sorting domain-containing protein</fullName>
    </submittedName>
</protein>
<evidence type="ECO:0000313" key="4">
    <source>
        <dbReference type="EMBL" id="QTX33735.1"/>
    </source>
</evidence>
<feature type="active site" description="Proton donor/acceptor" evidence="1">
    <location>
        <position position="330"/>
    </location>
</feature>
<dbReference type="RefSeq" id="WP_274372462.1">
    <property type="nucleotide sequence ID" value="NZ_CP072943.1"/>
</dbReference>
<dbReference type="SUPFAM" id="SSF53187">
    <property type="entry name" value="Zn-dependent exopeptidases"/>
    <property type="match status" value="1"/>
</dbReference>
<feature type="signal peptide" evidence="2">
    <location>
        <begin position="1"/>
        <end position="24"/>
    </location>
</feature>
<evidence type="ECO:0000313" key="5">
    <source>
        <dbReference type="Proteomes" id="UP000671879"/>
    </source>
</evidence>
<evidence type="ECO:0000259" key="3">
    <source>
        <dbReference type="PROSITE" id="PS52035"/>
    </source>
</evidence>
<keyword evidence="5" id="KW-1185">Reference proteome</keyword>
<dbReference type="Proteomes" id="UP000671879">
    <property type="component" value="Chromosome"/>
</dbReference>
<dbReference type="GO" id="GO:0008270">
    <property type="term" value="F:zinc ion binding"/>
    <property type="evidence" value="ECO:0007669"/>
    <property type="project" value="InterPro"/>
</dbReference>
<feature type="domain" description="Peptidase M14" evidence="3">
    <location>
        <begin position="71"/>
        <end position="373"/>
    </location>
</feature>
<dbReference type="KEGG" id="aram:KAR29_07885"/>
<feature type="chain" id="PRO_5040151651" evidence="2">
    <location>
        <begin position="25"/>
        <end position="699"/>
    </location>
</feature>
<dbReference type="AlphaFoldDB" id="A0A9Q7ABD5"/>
<gene>
    <name evidence="4" type="ORF">KAR29_07885</name>
</gene>
<dbReference type="PROSITE" id="PS52035">
    <property type="entry name" value="PEPTIDASE_M14"/>
    <property type="match status" value="1"/>
</dbReference>
<keyword evidence="2" id="KW-0732">Signal</keyword>
<organism evidence="4 5">
    <name type="scientific">Aminithiophilus ramosus</name>
    <dbReference type="NCBI Taxonomy" id="3029084"/>
    <lineage>
        <taxon>Bacteria</taxon>
        <taxon>Thermotogati</taxon>
        <taxon>Synergistota</taxon>
        <taxon>Synergistia</taxon>
        <taxon>Synergistales</taxon>
        <taxon>Aminithiophilaceae</taxon>
        <taxon>Aminithiophilus</taxon>
    </lineage>
</organism>
<dbReference type="InterPro" id="IPR030821">
    <property type="entry name" value="Synergist_CTERM"/>
</dbReference>
<reference evidence="5" key="1">
    <citation type="submission" date="2021-04" db="EMBL/GenBank/DDBJ databases">
        <title>A novel Synergistetes isolate from a pyrite-forming mixed culture.</title>
        <authorList>
            <person name="Bunk B."/>
            <person name="Sproer C."/>
            <person name="Spring S."/>
            <person name="Pester M."/>
        </authorList>
    </citation>
    <scope>NUCLEOTIDE SEQUENCE [LARGE SCALE GENOMIC DNA]</scope>
    <source>
        <strain evidence="5">J.5.4.2-T.3.5.2</strain>
    </source>
</reference>
<dbReference type="SMART" id="SM00631">
    <property type="entry name" value="Zn_pept"/>
    <property type="match status" value="1"/>
</dbReference>
<comment type="similarity">
    <text evidence="1">Belongs to the peptidase M14 family.</text>
</comment>
<accession>A0A9Q7ABD5</accession>
<dbReference type="InterPro" id="IPR000834">
    <property type="entry name" value="Peptidase_M14"/>
</dbReference>
<sequence length="699" mass="77633">MKKLFQKIIPAILSLFFFSSMVFGGYQDVTGTYGPDGPFYSPWSYSLPQAVLDFHIAPEGIQYDTPGFKDGKRNFTSHKEMIDFINGLSRENMTLKTLGEYPDGFSMPVMIFAENKASSPEELLSLGRPIVWIQAQIHGNEPAAGEAALVLAERLADGDLTPLLKKLSVVMLPRINADGSKRFDRLTFALGKDENSAEDRNTNMRDMNRDHLLYEVPATRAVHGLFNAYMPHVAIDHHEYGPIYRYNGAEYYKFHDILTMFGVNLNIPETVRAMSEELFEVEIAENLQSNGLSHHWYYTGSGNAITEGGFDARIGRNAFGLLPSISFLVESRGIGIGREDFLRRVYAHVTTAEAILETTADNADTVLEVVEAARNDEINNGATISSDDVLVVTMETVAEPISFDLINTSGDLVNINITGHRARTGHPVLERIRPLAYLFSGDVGEKIVEKLIYAGASIERFSEDTEVEVEFFIKRNTGYKISKDEFLFTKDAYVVFMDQPQNGLISQMTEPEASYSVTGILTDELSPDLVLPVYRYLASNKLPTYTSSVIMPEVSGAVIKSIHIATNDEKMTAQELLQKNNTNINVMFLQSYFINLHDGKDSFFMTLPSQINGTNITTWYLYQWANQEWEQVDAERLSTAALADLSLPVSKEFIDSTGEVRLIGASATATTGDSGSSGCSVGFAPAIILLLIPAIFIKR</sequence>
<evidence type="ECO:0000256" key="2">
    <source>
        <dbReference type="SAM" id="SignalP"/>
    </source>
</evidence>